<name>A0ABS8SE66_DATST</name>
<evidence type="ECO:0000256" key="6">
    <source>
        <dbReference type="ARBA" id="ARBA00023033"/>
    </source>
</evidence>
<dbReference type="PANTHER" id="PTHR47953:SF22">
    <property type="entry name" value="CYTOCHROME P450"/>
    <property type="match status" value="1"/>
</dbReference>
<dbReference type="InterPro" id="IPR036396">
    <property type="entry name" value="Cyt_P450_sf"/>
</dbReference>
<evidence type="ECO:0000256" key="4">
    <source>
        <dbReference type="ARBA" id="ARBA00023002"/>
    </source>
</evidence>
<evidence type="ECO:0000313" key="8">
    <source>
        <dbReference type="Proteomes" id="UP000823775"/>
    </source>
</evidence>
<dbReference type="PANTHER" id="PTHR47953">
    <property type="entry name" value="OS08G0105600 PROTEIN"/>
    <property type="match status" value="1"/>
</dbReference>
<comment type="caution">
    <text evidence="7">The sequence shown here is derived from an EMBL/GenBank/DDBJ whole genome shotgun (WGS) entry which is preliminary data.</text>
</comment>
<keyword evidence="4" id="KW-0560">Oxidoreductase</keyword>
<sequence length="105" mass="11909">MGFKLADLFPLKTFLHGISGMKSKLMKARNNIDAVLDNIINVHRENGANEKNCNGESGAEDLIDVFLRVMENDEFQFPLTNDNIKAVILVSVIFYYLLQLFVNDD</sequence>
<reference evidence="7 8" key="1">
    <citation type="journal article" date="2021" name="BMC Genomics">
        <title>Datura genome reveals duplications of psychoactive alkaloid biosynthetic genes and high mutation rate following tissue culture.</title>
        <authorList>
            <person name="Rajewski A."/>
            <person name="Carter-House D."/>
            <person name="Stajich J."/>
            <person name="Litt A."/>
        </authorList>
    </citation>
    <scope>NUCLEOTIDE SEQUENCE [LARGE SCALE GENOMIC DNA]</scope>
    <source>
        <strain evidence="7">AR-01</strain>
    </source>
</reference>
<evidence type="ECO:0000256" key="2">
    <source>
        <dbReference type="ARBA" id="ARBA00022617"/>
    </source>
</evidence>
<keyword evidence="8" id="KW-1185">Reference proteome</keyword>
<dbReference type="Proteomes" id="UP000823775">
    <property type="component" value="Unassembled WGS sequence"/>
</dbReference>
<evidence type="ECO:0008006" key="9">
    <source>
        <dbReference type="Google" id="ProtNLM"/>
    </source>
</evidence>
<evidence type="ECO:0000313" key="7">
    <source>
        <dbReference type="EMBL" id="MCD7457052.1"/>
    </source>
</evidence>
<dbReference type="InterPro" id="IPR052306">
    <property type="entry name" value="CYP450_71D"/>
</dbReference>
<protein>
    <recommendedName>
        <fullName evidence="9">Cytochrome P450</fullName>
    </recommendedName>
</protein>
<keyword evidence="3" id="KW-0479">Metal-binding</keyword>
<keyword evidence="6" id="KW-0503">Monooxygenase</keyword>
<comment type="similarity">
    <text evidence="1">Belongs to the cytochrome P450 family.</text>
</comment>
<dbReference type="Gene3D" id="1.10.630.10">
    <property type="entry name" value="Cytochrome P450"/>
    <property type="match status" value="1"/>
</dbReference>
<keyword evidence="5" id="KW-0408">Iron</keyword>
<accession>A0ABS8SE66</accession>
<evidence type="ECO:0000256" key="5">
    <source>
        <dbReference type="ARBA" id="ARBA00023004"/>
    </source>
</evidence>
<proteinExistence type="inferred from homology"/>
<gene>
    <name evidence="7" type="ORF">HAX54_033969</name>
</gene>
<evidence type="ECO:0000256" key="1">
    <source>
        <dbReference type="ARBA" id="ARBA00010617"/>
    </source>
</evidence>
<evidence type="ECO:0000256" key="3">
    <source>
        <dbReference type="ARBA" id="ARBA00022723"/>
    </source>
</evidence>
<dbReference type="SUPFAM" id="SSF48264">
    <property type="entry name" value="Cytochrome P450"/>
    <property type="match status" value="1"/>
</dbReference>
<organism evidence="7 8">
    <name type="scientific">Datura stramonium</name>
    <name type="common">Jimsonweed</name>
    <name type="synonym">Common thornapple</name>
    <dbReference type="NCBI Taxonomy" id="4076"/>
    <lineage>
        <taxon>Eukaryota</taxon>
        <taxon>Viridiplantae</taxon>
        <taxon>Streptophyta</taxon>
        <taxon>Embryophyta</taxon>
        <taxon>Tracheophyta</taxon>
        <taxon>Spermatophyta</taxon>
        <taxon>Magnoliopsida</taxon>
        <taxon>eudicotyledons</taxon>
        <taxon>Gunneridae</taxon>
        <taxon>Pentapetalae</taxon>
        <taxon>asterids</taxon>
        <taxon>lamiids</taxon>
        <taxon>Solanales</taxon>
        <taxon>Solanaceae</taxon>
        <taxon>Solanoideae</taxon>
        <taxon>Datureae</taxon>
        <taxon>Datura</taxon>
    </lineage>
</organism>
<keyword evidence="2" id="KW-0349">Heme</keyword>
<dbReference type="EMBL" id="JACEIK010000437">
    <property type="protein sequence ID" value="MCD7457052.1"/>
    <property type="molecule type" value="Genomic_DNA"/>
</dbReference>